<protein>
    <submittedName>
        <fullName evidence="1">WSSV365</fullName>
    </submittedName>
</protein>
<dbReference type="EMBL" id="MG702567">
    <property type="protein sequence ID" value="AUO15147.1"/>
    <property type="molecule type" value="Genomic_DNA"/>
</dbReference>
<reference evidence="1" key="2">
    <citation type="journal article" date="2018" name="Genome Announc.">
        <title>First Report of a Complete Genome Sequence of White spot syndrome virus from India.</title>
        <authorList>
            <person name="Vinaya Kumar K."/>
            <person name="Shekhar M.S."/>
            <person name="Otta S.K."/>
            <person name="Karthic K."/>
            <person name="Ashok Kumar J."/>
            <person name="Gopikrishna G."/>
            <person name="Vijayan K.K."/>
        </authorList>
    </citation>
    <scope>NUCLEOTIDE SEQUENCE</scope>
    <source>
        <strain evidence="1">IN_AP4RU</strain>
    </source>
</reference>
<accession>A0A2I6SC63</accession>
<sequence>MKSFFIQLWKLFIPNGVKNEAIRLQLFSSNLDIPHPETRMG</sequence>
<dbReference type="Proteomes" id="UP000267352">
    <property type="component" value="Segment"/>
</dbReference>
<organism evidence="1">
    <name type="scientific">White spot syndrome virus</name>
    <dbReference type="NCBI Taxonomy" id="342409"/>
    <lineage>
        <taxon>Viruses</taxon>
        <taxon>Viruses incertae sedis</taxon>
        <taxon>Naldaviricetes</taxon>
        <taxon>Nimaviridae</taxon>
        <taxon>Whispovirus</taxon>
    </lineage>
</organism>
<proteinExistence type="predicted"/>
<reference evidence="1" key="1">
    <citation type="submission" date="2017-12" db="EMBL/GenBank/DDBJ databases">
        <authorList>
            <person name="Katneni V.K."/>
            <person name="Shekhar M.S."/>
            <person name="Otta S.K."/>
            <person name="Karthic K."/>
            <person name="Jangam A.K."/>
            <person name="Gopikrishna G."/>
            <person name="Vijayan K.K."/>
        </authorList>
    </citation>
    <scope>NUCLEOTIDE SEQUENCE [LARGE SCALE GENOMIC DNA]</scope>
    <source>
        <strain evidence="1">IN_AP4RU</strain>
    </source>
</reference>
<name>A0A2I6SC63_9VIRU</name>
<evidence type="ECO:0000313" key="1">
    <source>
        <dbReference type="EMBL" id="AUO15147.1"/>
    </source>
</evidence>